<dbReference type="InterPro" id="IPR013148">
    <property type="entry name" value="Glyco_hydro_32_N"/>
</dbReference>
<sequence>MKTKLLFISLLFSIGVFAQVVKDYDPAIQRVTGIQYFKPVESHLFTGDCMPYYYKGTFYIYWLLDEGHHAGLGGLGGHQWALSTSEDLVTWKHYPVAVGIDEEWEKSICTGSVIADKGKFYAFYSTRVKDDKGVHEQLSYAMSEDGGKSFVKQHPNPFYYAPNECVSREFRDPKVFKDKEDVYHLFISGYKKEPELDGFGGYLVHLISKDLKDWKEIESPLTGQVATPECSDYFKWNDWYYLLYSIGGDTYYVKSRKPYGPWEYPTTQAFVESWASVYKTAEYKDDRRIAVAYMPCRSNNKDFDGPIWGGNMLLREVVQEPDGTLYTKFLTESLPAMSPLQMPKIEIPAGSKNVSYSKGKLTLNSSNGVSMASLSDLPVNYRITMEIEPLSNYDEIGLFVRAADKGDRGYKVELNANKESAFIYNTGINTVKDLRKTIILDVILKDEFIDMNINGKRSIINRLPEKKGQKLFFFLKNGSAVVKGIKIYKWDNAGW</sequence>
<dbReference type="InterPro" id="IPR023296">
    <property type="entry name" value="Glyco_hydro_beta-prop_sf"/>
</dbReference>
<evidence type="ECO:0000313" key="7">
    <source>
        <dbReference type="EMBL" id="CUP46634.1"/>
    </source>
</evidence>
<evidence type="ECO:0000256" key="1">
    <source>
        <dbReference type="ARBA" id="ARBA00009902"/>
    </source>
</evidence>
<dbReference type="SUPFAM" id="SSF75005">
    <property type="entry name" value="Arabinanase/levansucrase/invertase"/>
    <property type="match status" value="1"/>
</dbReference>
<evidence type="ECO:0000256" key="4">
    <source>
        <dbReference type="ARBA" id="ARBA00023295"/>
    </source>
</evidence>
<feature type="signal peptide" evidence="5">
    <location>
        <begin position="1"/>
        <end position="18"/>
    </location>
</feature>
<evidence type="ECO:0000256" key="5">
    <source>
        <dbReference type="SAM" id="SignalP"/>
    </source>
</evidence>
<evidence type="ECO:0000256" key="3">
    <source>
        <dbReference type="ARBA" id="ARBA00022801"/>
    </source>
</evidence>
<dbReference type="Pfam" id="PF00251">
    <property type="entry name" value="Glyco_hydro_32N"/>
    <property type="match status" value="1"/>
</dbReference>
<feature type="domain" description="Glycosyl hydrolase family 32 N-terminal" evidence="6">
    <location>
        <begin position="51"/>
        <end position="300"/>
    </location>
</feature>
<keyword evidence="3 7" id="KW-0378">Hydrolase</keyword>
<dbReference type="Gene3D" id="2.115.10.20">
    <property type="entry name" value="Glycosyl hydrolase domain, family 43"/>
    <property type="match status" value="1"/>
</dbReference>
<proteinExistence type="inferred from homology"/>
<dbReference type="SMART" id="SM00640">
    <property type="entry name" value="Glyco_32"/>
    <property type="match status" value="1"/>
</dbReference>
<dbReference type="InterPro" id="IPR051214">
    <property type="entry name" value="GH32_Enzymes"/>
</dbReference>
<feature type="chain" id="PRO_5008028846" description="beta-fructofuranosidase" evidence="5">
    <location>
        <begin position="19"/>
        <end position="495"/>
    </location>
</feature>
<comment type="similarity">
    <text evidence="1">Belongs to the glycosyl hydrolase 32 family.</text>
</comment>
<dbReference type="PANTHER" id="PTHR43101:SF1">
    <property type="entry name" value="BETA-FRUCTOSIDASE"/>
    <property type="match status" value="1"/>
</dbReference>
<evidence type="ECO:0000256" key="2">
    <source>
        <dbReference type="ARBA" id="ARBA00012758"/>
    </source>
</evidence>
<keyword evidence="5" id="KW-0732">Signal</keyword>
<dbReference type="GO" id="GO:0005975">
    <property type="term" value="P:carbohydrate metabolic process"/>
    <property type="evidence" value="ECO:0007669"/>
    <property type="project" value="InterPro"/>
</dbReference>
<reference evidence="7 8" key="1">
    <citation type="submission" date="2015-09" db="EMBL/GenBank/DDBJ databases">
        <authorList>
            <consortium name="Pathogen Informatics"/>
        </authorList>
    </citation>
    <scope>NUCLEOTIDE SEQUENCE [LARGE SCALE GENOMIC DNA]</scope>
    <source>
        <strain evidence="7 8">2789STDY5834899</strain>
    </source>
</reference>
<dbReference type="InterPro" id="IPR001362">
    <property type="entry name" value="Glyco_hydro_32"/>
</dbReference>
<accession>A0A174ND74</accession>
<dbReference type="PANTHER" id="PTHR43101">
    <property type="entry name" value="BETA-FRUCTOSIDASE"/>
    <property type="match status" value="1"/>
</dbReference>
<protein>
    <recommendedName>
        <fullName evidence="2">beta-fructofuranosidase</fullName>
        <ecNumber evidence="2">3.2.1.26</ecNumber>
    </recommendedName>
</protein>
<name>A0A174ND74_BACT4</name>
<dbReference type="EC" id="3.2.1.26" evidence="2"/>
<evidence type="ECO:0000259" key="6">
    <source>
        <dbReference type="Pfam" id="PF00251"/>
    </source>
</evidence>
<dbReference type="Proteomes" id="UP000095576">
    <property type="component" value="Unassembled WGS sequence"/>
</dbReference>
<dbReference type="AlphaFoldDB" id="A0A174ND74"/>
<gene>
    <name evidence="7" type="primary">sacC_2</name>
    <name evidence="7" type="ORF">ERS852511_02193</name>
</gene>
<keyword evidence="4 7" id="KW-0326">Glycosidase</keyword>
<dbReference type="GO" id="GO:0004564">
    <property type="term" value="F:beta-fructofuranosidase activity"/>
    <property type="evidence" value="ECO:0007669"/>
    <property type="project" value="UniProtKB-EC"/>
</dbReference>
<organism evidence="7 8">
    <name type="scientific">Bacteroides thetaiotaomicron</name>
    <dbReference type="NCBI Taxonomy" id="818"/>
    <lineage>
        <taxon>Bacteria</taxon>
        <taxon>Pseudomonadati</taxon>
        <taxon>Bacteroidota</taxon>
        <taxon>Bacteroidia</taxon>
        <taxon>Bacteroidales</taxon>
        <taxon>Bacteroidaceae</taxon>
        <taxon>Bacteroides</taxon>
    </lineage>
</organism>
<evidence type="ECO:0000313" key="8">
    <source>
        <dbReference type="Proteomes" id="UP000095576"/>
    </source>
</evidence>
<dbReference type="RefSeq" id="WP_055299718.1">
    <property type="nucleotide sequence ID" value="NZ_CZAP01000006.1"/>
</dbReference>
<dbReference type="EMBL" id="CZAP01000006">
    <property type="protein sequence ID" value="CUP46634.1"/>
    <property type="molecule type" value="Genomic_DNA"/>
</dbReference>